<gene>
    <name evidence="1" type="ORF">HWQ67_05455</name>
</gene>
<keyword evidence="2" id="KW-1185">Reference proteome</keyword>
<sequence length="55" mass="5824">MKYKEDTVVGSCIGAGRARWLSCEDRQDDAVASGINLSNGKGANFNGVSFMGLII</sequence>
<protein>
    <submittedName>
        <fullName evidence="1">Uncharacterized protein</fullName>
    </submittedName>
</protein>
<reference evidence="1 2" key="1">
    <citation type="journal article" date="2020" name="J Geophys Res Biogeosci">
        <title>Magnetotaxis as an Adaptation to Enable Bacterial Shuttling of Microbial Sulfur and Sulfur Cycling Across Aquatic Oxic#Anoxic Interfaces.</title>
        <authorList>
            <person name="Li J."/>
            <person name="Liu P."/>
            <person name="Wang J."/>
            <person name="Roberts A.P."/>
            <person name="Pan Y."/>
        </authorList>
    </citation>
    <scope>NUCLEOTIDE SEQUENCE [LARGE SCALE GENOMIC DNA]</scope>
    <source>
        <strain evidence="1 2">MYR-1_YQ</strain>
    </source>
</reference>
<dbReference type="RefSeq" id="WP_218251637.1">
    <property type="nucleotide sequence ID" value="NZ_JABXWD010000066.1"/>
</dbReference>
<dbReference type="Proteomes" id="UP001196980">
    <property type="component" value="Unassembled WGS sequence"/>
</dbReference>
<evidence type="ECO:0000313" key="2">
    <source>
        <dbReference type="Proteomes" id="UP001196980"/>
    </source>
</evidence>
<organism evidence="1 2">
    <name type="scientific">Candidatus Magnetobacterium casense</name>
    <dbReference type="NCBI Taxonomy" id="1455061"/>
    <lineage>
        <taxon>Bacteria</taxon>
        <taxon>Pseudomonadati</taxon>
        <taxon>Nitrospirota</taxon>
        <taxon>Thermodesulfovibrionia</taxon>
        <taxon>Thermodesulfovibrionales</taxon>
        <taxon>Candidatus Magnetobacteriaceae</taxon>
        <taxon>Candidatus Magnetobacterium</taxon>
    </lineage>
</organism>
<name>A0ABS6RWL4_9BACT</name>
<dbReference type="EMBL" id="JABXWD010000066">
    <property type="protein sequence ID" value="MBV6341024.1"/>
    <property type="molecule type" value="Genomic_DNA"/>
</dbReference>
<accession>A0ABS6RWL4</accession>
<evidence type="ECO:0000313" key="1">
    <source>
        <dbReference type="EMBL" id="MBV6341024.1"/>
    </source>
</evidence>
<comment type="caution">
    <text evidence="1">The sequence shown here is derived from an EMBL/GenBank/DDBJ whole genome shotgun (WGS) entry which is preliminary data.</text>
</comment>
<proteinExistence type="predicted"/>